<organism evidence="3 4">
    <name type="scientific">Dreissena polymorpha</name>
    <name type="common">Zebra mussel</name>
    <name type="synonym">Mytilus polymorpha</name>
    <dbReference type="NCBI Taxonomy" id="45954"/>
    <lineage>
        <taxon>Eukaryota</taxon>
        <taxon>Metazoa</taxon>
        <taxon>Spiralia</taxon>
        <taxon>Lophotrochozoa</taxon>
        <taxon>Mollusca</taxon>
        <taxon>Bivalvia</taxon>
        <taxon>Autobranchia</taxon>
        <taxon>Heteroconchia</taxon>
        <taxon>Euheterodonta</taxon>
        <taxon>Imparidentia</taxon>
        <taxon>Neoheterodontei</taxon>
        <taxon>Myida</taxon>
        <taxon>Dreissenoidea</taxon>
        <taxon>Dreissenidae</taxon>
        <taxon>Dreissena</taxon>
    </lineage>
</organism>
<dbReference type="Proteomes" id="UP000828390">
    <property type="component" value="Unassembled WGS sequence"/>
</dbReference>
<accession>A0A9D4JQ30</accession>
<sequence length="130" mass="15133">MLKRRINEDAMETHTQTEKLNWVMLQHTVKQMSNVEKTRKDLYERYGIVPTTLPDGTVVCENRMLSDRARAKLFAQTKHGNHYRRPTSYQPPSLQLRSMTKTGKTNSGFTRKTASKTNAIFRKHRPLTAK</sequence>
<feature type="region of interest" description="Disordered" evidence="1">
    <location>
        <begin position="76"/>
        <end position="110"/>
    </location>
</feature>
<dbReference type="EMBL" id="JAIWYP010000006">
    <property type="protein sequence ID" value="KAH3815767.1"/>
    <property type="molecule type" value="Genomic_DNA"/>
</dbReference>
<name>A0A9D4JQ30_DREPO</name>
<evidence type="ECO:0000313" key="2">
    <source>
        <dbReference type="EMBL" id="KAH3693294.1"/>
    </source>
</evidence>
<dbReference type="EMBL" id="JAIWYP010000017">
    <property type="protein sequence ID" value="KAH3693294.1"/>
    <property type="molecule type" value="Genomic_DNA"/>
</dbReference>
<feature type="compositionally biased region" description="Polar residues" evidence="1">
    <location>
        <begin position="87"/>
        <end position="110"/>
    </location>
</feature>
<comment type="caution">
    <text evidence="3">The sequence shown here is derived from an EMBL/GenBank/DDBJ whole genome shotgun (WGS) entry which is preliminary data.</text>
</comment>
<evidence type="ECO:0000313" key="4">
    <source>
        <dbReference type="Proteomes" id="UP000828390"/>
    </source>
</evidence>
<protein>
    <submittedName>
        <fullName evidence="3">Uncharacterized protein</fullName>
    </submittedName>
</protein>
<reference evidence="3" key="2">
    <citation type="submission" date="2020-11" db="EMBL/GenBank/DDBJ databases">
        <authorList>
            <person name="McCartney M.A."/>
            <person name="Auch B."/>
            <person name="Kono T."/>
            <person name="Mallez S."/>
            <person name="Becker A."/>
            <person name="Gohl D.M."/>
            <person name="Silverstein K.A.T."/>
            <person name="Koren S."/>
            <person name="Bechman K.B."/>
            <person name="Herman A."/>
            <person name="Abrahante J.E."/>
            <person name="Garbe J."/>
        </authorList>
    </citation>
    <scope>NUCLEOTIDE SEQUENCE</scope>
    <source>
        <strain evidence="3">Duluth1</strain>
        <tissue evidence="3">Whole animal</tissue>
    </source>
</reference>
<evidence type="ECO:0000256" key="1">
    <source>
        <dbReference type="SAM" id="MobiDB-lite"/>
    </source>
</evidence>
<evidence type="ECO:0000313" key="3">
    <source>
        <dbReference type="EMBL" id="KAH3815767.1"/>
    </source>
</evidence>
<gene>
    <name evidence="3" type="ORF">DPMN_144298</name>
    <name evidence="2" type="ORF">DPMN_192698</name>
</gene>
<reference evidence="3" key="1">
    <citation type="journal article" date="2019" name="bioRxiv">
        <title>The Genome of the Zebra Mussel, Dreissena polymorpha: A Resource for Invasive Species Research.</title>
        <authorList>
            <person name="McCartney M.A."/>
            <person name="Auch B."/>
            <person name="Kono T."/>
            <person name="Mallez S."/>
            <person name="Zhang Y."/>
            <person name="Obille A."/>
            <person name="Becker A."/>
            <person name="Abrahante J.E."/>
            <person name="Garbe J."/>
            <person name="Badalamenti J.P."/>
            <person name="Herman A."/>
            <person name="Mangelson H."/>
            <person name="Liachko I."/>
            <person name="Sullivan S."/>
            <person name="Sone E.D."/>
            <person name="Koren S."/>
            <person name="Silverstein K.A.T."/>
            <person name="Beckman K.B."/>
            <person name="Gohl D.M."/>
        </authorList>
    </citation>
    <scope>NUCLEOTIDE SEQUENCE</scope>
    <source>
        <strain evidence="3">Duluth1</strain>
        <tissue evidence="3">Whole animal</tissue>
    </source>
</reference>
<keyword evidence="4" id="KW-1185">Reference proteome</keyword>
<dbReference type="AlphaFoldDB" id="A0A9D4JQ30"/>
<proteinExistence type="predicted"/>